<evidence type="ECO:0000313" key="5">
    <source>
        <dbReference type="Proteomes" id="UP000663850"/>
    </source>
</evidence>
<comment type="caution">
    <text evidence="4">The sequence shown here is derived from an EMBL/GenBank/DDBJ whole genome shotgun (WGS) entry which is preliminary data.</text>
</comment>
<dbReference type="CDD" id="cd05227">
    <property type="entry name" value="AR_SDR_e"/>
    <property type="match status" value="1"/>
</dbReference>
<protein>
    <recommendedName>
        <fullName evidence="3">NAD-dependent epimerase/dehydratase domain-containing protein</fullName>
    </recommendedName>
</protein>
<dbReference type="AlphaFoldDB" id="A0A8H3GXP4"/>
<evidence type="ECO:0000259" key="3">
    <source>
        <dbReference type="Pfam" id="PF01370"/>
    </source>
</evidence>
<dbReference type="SUPFAM" id="SSF51735">
    <property type="entry name" value="NAD(P)-binding Rossmann-fold domains"/>
    <property type="match status" value="1"/>
</dbReference>
<dbReference type="PANTHER" id="PTHR10366:SF814">
    <property type="entry name" value="NAD-DEPENDENT EPIMERASE_DEHYDRATASE DOMAIN-CONTAINING PROTEIN"/>
    <property type="match status" value="1"/>
</dbReference>
<dbReference type="Gene3D" id="3.40.50.720">
    <property type="entry name" value="NAD(P)-binding Rossmann-like Domain"/>
    <property type="match status" value="1"/>
</dbReference>
<feature type="domain" description="NAD-dependent epimerase/dehydratase" evidence="3">
    <location>
        <begin position="11"/>
        <end position="267"/>
    </location>
</feature>
<name>A0A8H3GXP4_9AGAM</name>
<gene>
    <name evidence="4" type="ORF">RDB_LOCUS72315</name>
</gene>
<dbReference type="EMBL" id="CAJMWZ010003783">
    <property type="protein sequence ID" value="CAE6478862.1"/>
    <property type="molecule type" value="Genomic_DNA"/>
</dbReference>
<evidence type="ECO:0000256" key="2">
    <source>
        <dbReference type="ARBA" id="ARBA00023445"/>
    </source>
</evidence>
<accession>A0A8H3GXP4</accession>
<evidence type="ECO:0000256" key="1">
    <source>
        <dbReference type="ARBA" id="ARBA00023002"/>
    </source>
</evidence>
<dbReference type="PANTHER" id="PTHR10366">
    <property type="entry name" value="NAD DEPENDENT EPIMERASE/DEHYDRATASE"/>
    <property type="match status" value="1"/>
</dbReference>
<proteinExistence type="inferred from homology"/>
<dbReference type="InterPro" id="IPR050425">
    <property type="entry name" value="NAD(P)_dehydrat-like"/>
</dbReference>
<dbReference type="Pfam" id="PF01370">
    <property type="entry name" value="Epimerase"/>
    <property type="match status" value="1"/>
</dbReference>
<reference evidence="4" key="1">
    <citation type="submission" date="2021-01" db="EMBL/GenBank/DDBJ databases">
        <authorList>
            <person name="Kaushik A."/>
        </authorList>
    </citation>
    <scope>NUCLEOTIDE SEQUENCE</scope>
    <source>
        <strain evidence="4">Type strain: AG8-Rh-89/</strain>
    </source>
</reference>
<evidence type="ECO:0000313" key="4">
    <source>
        <dbReference type="EMBL" id="CAE6478862.1"/>
    </source>
</evidence>
<dbReference type="Proteomes" id="UP000663850">
    <property type="component" value="Unassembled WGS sequence"/>
</dbReference>
<dbReference type="InterPro" id="IPR036291">
    <property type="entry name" value="NAD(P)-bd_dom_sf"/>
</dbReference>
<sequence>MSTTTSSKGRVLVTGINGFVGVQIARALNEHGYTIVGAVREESKTAQLRKLLPQAVASGALTFGIVPDITTPGAFDEILSNGEPFDAVVHAASPISFAMKDVEQDIYRPAVEGTLGILRSIKARAPSVKRVIITSSFVTVADRSKGARPGYTYSEEDWSPVTREQGLQNVQEGYTASKILAEKAAWNFVEIEKPNFTITTLCPTFLFGPPDQATSIRDLNSTSAMIYGVLEGKTFMAISGYVWVDVRDVALAHVLAIESAAAENQRYLIVGGKYSSQQVIDYLWEKYPERAKKNNVTKGTPGQLWPEGGVFDVDTMKSQRDLGLKYRSFDDCLHETFSKMIELESEA</sequence>
<organism evidence="4 5">
    <name type="scientific">Rhizoctonia solani</name>
    <dbReference type="NCBI Taxonomy" id="456999"/>
    <lineage>
        <taxon>Eukaryota</taxon>
        <taxon>Fungi</taxon>
        <taxon>Dikarya</taxon>
        <taxon>Basidiomycota</taxon>
        <taxon>Agaricomycotina</taxon>
        <taxon>Agaricomycetes</taxon>
        <taxon>Cantharellales</taxon>
        <taxon>Ceratobasidiaceae</taxon>
        <taxon>Rhizoctonia</taxon>
    </lineage>
</organism>
<dbReference type="GO" id="GO:0016616">
    <property type="term" value="F:oxidoreductase activity, acting on the CH-OH group of donors, NAD or NADP as acceptor"/>
    <property type="evidence" value="ECO:0007669"/>
    <property type="project" value="TreeGrafter"/>
</dbReference>
<comment type="similarity">
    <text evidence="2">Belongs to the NAD(P)-dependent epimerase/dehydratase family. Dihydroflavonol-4-reductase subfamily.</text>
</comment>
<keyword evidence="1" id="KW-0560">Oxidoreductase</keyword>
<dbReference type="InterPro" id="IPR001509">
    <property type="entry name" value="Epimerase_deHydtase"/>
</dbReference>